<dbReference type="Gene3D" id="1.10.10.2910">
    <property type="match status" value="1"/>
</dbReference>
<evidence type="ECO:0000313" key="3">
    <source>
        <dbReference type="Proteomes" id="UP000427769"/>
    </source>
</evidence>
<reference evidence="2 3" key="1">
    <citation type="submission" date="2019-11" db="EMBL/GenBank/DDBJ databases">
        <title>Comparative genomics of hydrocarbon-degrading Desulfosarcina strains.</title>
        <authorList>
            <person name="Watanabe M."/>
            <person name="Kojima H."/>
            <person name="Fukui M."/>
        </authorList>
    </citation>
    <scope>NUCLEOTIDE SEQUENCE [LARGE SCALE GENOMIC DNA]</scope>
    <source>
        <strain evidence="2 3">PP31</strain>
    </source>
</reference>
<evidence type="ECO:0000313" key="2">
    <source>
        <dbReference type="EMBL" id="BBO77476.1"/>
    </source>
</evidence>
<organism evidence="2 3">
    <name type="scientific">Desulfosarcina widdelii</name>
    <dbReference type="NCBI Taxonomy" id="947919"/>
    <lineage>
        <taxon>Bacteria</taxon>
        <taxon>Pseudomonadati</taxon>
        <taxon>Thermodesulfobacteriota</taxon>
        <taxon>Desulfobacteria</taxon>
        <taxon>Desulfobacterales</taxon>
        <taxon>Desulfosarcinaceae</taxon>
        <taxon>Desulfosarcina</taxon>
    </lineage>
</organism>
<gene>
    <name evidence="2" type="ORF">DSCW_48930</name>
</gene>
<name>A0A5K7Z6P5_9BACT</name>
<dbReference type="RefSeq" id="WP_155306209.1">
    <property type="nucleotide sequence ID" value="NZ_AP021875.1"/>
</dbReference>
<evidence type="ECO:0000259" key="1">
    <source>
        <dbReference type="Pfam" id="PF06114"/>
    </source>
</evidence>
<dbReference type="InterPro" id="IPR010359">
    <property type="entry name" value="IrrE_HExxH"/>
</dbReference>
<dbReference type="AlphaFoldDB" id="A0A5K7Z6P5"/>
<accession>A0A5K7Z6P5</accession>
<dbReference type="Proteomes" id="UP000427769">
    <property type="component" value="Chromosome"/>
</dbReference>
<dbReference type="Pfam" id="PF06114">
    <property type="entry name" value="Peptidase_M78"/>
    <property type="match status" value="1"/>
</dbReference>
<proteinExistence type="predicted"/>
<sequence>MLKKDDCTLSHSVYEKIRREAKRILIESNAIGRFPTPVADIMDVAKVEVVDDNILDEGFLSKIRKKAGRALKKAISVTLGVLDVKGRFVFVDKTVHAVRQTFIKIHEAGHFIMAWQRKLYSIVEDCEKTISTEIEDHFDREANVFTSEVLFQLDTFSEEAENHGFGIQVPIRLSKKYGASIYASIRRYVSKNWRACAVLVLDPPELMAGCGFKAGLRRVVYSDKFIEVFGKINWPEQYTPDDEIGSMVPVGGRRMSAPREIGLKNDNGELCECIAEAFTQTYQVFILIHAVKTLKPGYCICVLTVS</sequence>
<dbReference type="OrthoDB" id="9794834at2"/>
<protein>
    <recommendedName>
        <fullName evidence="1">IrrE N-terminal-like domain-containing protein</fullName>
    </recommendedName>
</protein>
<keyword evidence="3" id="KW-1185">Reference proteome</keyword>
<feature type="domain" description="IrrE N-terminal-like" evidence="1">
    <location>
        <begin position="86"/>
        <end position="181"/>
    </location>
</feature>
<dbReference type="EMBL" id="AP021875">
    <property type="protein sequence ID" value="BBO77476.1"/>
    <property type="molecule type" value="Genomic_DNA"/>
</dbReference>
<dbReference type="KEGG" id="dwd:DSCW_48930"/>